<name>A0AAV4GZK7_9GAST</name>
<sequence>MFKLISKLTAPIDLNGDALVRELRYQVFKETSGIVTTGTAVEERLVAVVLSIGVYGWSEGDSFAFPAPTSLVADNALTNDSTWLLTSQWLVGKVP</sequence>
<dbReference type="Proteomes" id="UP000762676">
    <property type="component" value="Unassembled WGS sequence"/>
</dbReference>
<gene>
    <name evidence="1" type="ORF">ElyMa_004295300</name>
</gene>
<dbReference type="EMBL" id="BMAT01008647">
    <property type="protein sequence ID" value="GFR90075.1"/>
    <property type="molecule type" value="Genomic_DNA"/>
</dbReference>
<accession>A0AAV4GZK7</accession>
<protein>
    <submittedName>
        <fullName evidence="1">Uncharacterized protein</fullName>
    </submittedName>
</protein>
<reference evidence="1 2" key="1">
    <citation type="journal article" date="2021" name="Elife">
        <title>Chloroplast acquisition without the gene transfer in kleptoplastic sea slugs, Plakobranchus ocellatus.</title>
        <authorList>
            <person name="Maeda T."/>
            <person name="Takahashi S."/>
            <person name="Yoshida T."/>
            <person name="Shimamura S."/>
            <person name="Takaki Y."/>
            <person name="Nagai Y."/>
            <person name="Toyoda A."/>
            <person name="Suzuki Y."/>
            <person name="Arimoto A."/>
            <person name="Ishii H."/>
            <person name="Satoh N."/>
            <person name="Nishiyama T."/>
            <person name="Hasebe M."/>
            <person name="Maruyama T."/>
            <person name="Minagawa J."/>
            <person name="Obokata J."/>
            <person name="Shigenobu S."/>
        </authorList>
    </citation>
    <scope>NUCLEOTIDE SEQUENCE [LARGE SCALE GENOMIC DNA]</scope>
</reference>
<evidence type="ECO:0000313" key="2">
    <source>
        <dbReference type="Proteomes" id="UP000762676"/>
    </source>
</evidence>
<keyword evidence="2" id="KW-1185">Reference proteome</keyword>
<organism evidence="1 2">
    <name type="scientific">Elysia marginata</name>
    <dbReference type="NCBI Taxonomy" id="1093978"/>
    <lineage>
        <taxon>Eukaryota</taxon>
        <taxon>Metazoa</taxon>
        <taxon>Spiralia</taxon>
        <taxon>Lophotrochozoa</taxon>
        <taxon>Mollusca</taxon>
        <taxon>Gastropoda</taxon>
        <taxon>Heterobranchia</taxon>
        <taxon>Euthyneura</taxon>
        <taxon>Panpulmonata</taxon>
        <taxon>Sacoglossa</taxon>
        <taxon>Placobranchoidea</taxon>
        <taxon>Plakobranchidae</taxon>
        <taxon>Elysia</taxon>
    </lineage>
</organism>
<proteinExistence type="predicted"/>
<dbReference type="AlphaFoldDB" id="A0AAV4GZK7"/>
<comment type="caution">
    <text evidence="1">The sequence shown here is derived from an EMBL/GenBank/DDBJ whole genome shotgun (WGS) entry which is preliminary data.</text>
</comment>
<evidence type="ECO:0000313" key="1">
    <source>
        <dbReference type="EMBL" id="GFR90075.1"/>
    </source>
</evidence>